<dbReference type="Proteomes" id="UP000606498">
    <property type="component" value="Unassembled WGS sequence"/>
</dbReference>
<reference evidence="4" key="1">
    <citation type="journal article" date="2019" name="Int. J. Syst. Evol. Microbiol.">
        <title>The Global Catalogue of Microorganisms (GCM) 10K type strain sequencing project: providing services to taxonomists for standard genome sequencing and annotation.</title>
        <authorList>
            <consortium name="The Broad Institute Genomics Platform"/>
            <consortium name="The Broad Institute Genome Sequencing Center for Infectious Disease"/>
            <person name="Wu L."/>
            <person name="Ma J."/>
        </authorList>
    </citation>
    <scope>NUCLEOTIDE SEQUENCE [LARGE SCALE GENOMIC DNA]</scope>
    <source>
        <strain evidence="4">CGMCC 1.16033</strain>
    </source>
</reference>
<feature type="transmembrane region" description="Helical" evidence="2">
    <location>
        <begin position="135"/>
        <end position="155"/>
    </location>
</feature>
<keyword evidence="2" id="KW-0812">Transmembrane</keyword>
<gene>
    <name evidence="3" type="ORF">GCM10011520_15640</name>
</gene>
<keyword evidence="2" id="KW-0472">Membrane</keyword>
<proteinExistence type="predicted"/>
<evidence type="ECO:0000256" key="1">
    <source>
        <dbReference type="SAM" id="Coils"/>
    </source>
</evidence>
<keyword evidence="2" id="KW-1133">Transmembrane helix</keyword>
<comment type="caution">
    <text evidence="3">The sequence shown here is derived from an EMBL/GenBank/DDBJ whole genome shotgun (WGS) entry which is preliminary data.</text>
</comment>
<protein>
    <recommendedName>
        <fullName evidence="5">Holin of 3TMs, for gene-transfer release</fullName>
    </recommendedName>
</protein>
<keyword evidence="1" id="KW-0175">Coiled coil</keyword>
<accession>A0ABQ1T293</accession>
<dbReference type="RefSeq" id="WP_100141945.1">
    <property type="nucleotide sequence ID" value="NZ_BMKO01000003.1"/>
</dbReference>
<keyword evidence="4" id="KW-1185">Reference proteome</keyword>
<evidence type="ECO:0008006" key="5">
    <source>
        <dbReference type="Google" id="ProtNLM"/>
    </source>
</evidence>
<evidence type="ECO:0000256" key="2">
    <source>
        <dbReference type="SAM" id="Phobius"/>
    </source>
</evidence>
<evidence type="ECO:0000313" key="4">
    <source>
        <dbReference type="Proteomes" id="UP000606498"/>
    </source>
</evidence>
<feature type="coiled-coil region" evidence="1">
    <location>
        <begin position="45"/>
        <end position="79"/>
    </location>
</feature>
<sequence>MWDKVKSLIGNAAPLIGSLLGGRYGEKVGSLIAGALGVEDKPEAIESALRAHPELLLELQKLEHEHRSQLTQLQMAELTEAANSEARRIADIQHAREEHKDHPMVSVVTLVFLAITSYLVWVVVGTVIPPENRDLAVFIFGQIIGFTGAAVNFWLGANPKNSIFRKGKP</sequence>
<feature type="transmembrane region" description="Helical" evidence="2">
    <location>
        <begin position="104"/>
        <end position="129"/>
    </location>
</feature>
<dbReference type="EMBL" id="BMKO01000003">
    <property type="protein sequence ID" value="GGE75975.1"/>
    <property type="molecule type" value="Genomic_DNA"/>
</dbReference>
<organism evidence="3 4">
    <name type="scientific">Shewanella carassii</name>
    <dbReference type="NCBI Taxonomy" id="1987584"/>
    <lineage>
        <taxon>Bacteria</taxon>
        <taxon>Pseudomonadati</taxon>
        <taxon>Pseudomonadota</taxon>
        <taxon>Gammaproteobacteria</taxon>
        <taxon>Alteromonadales</taxon>
        <taxon>Shewanellaceae</taxon>
        <taxon>Shewanella</taxon>
    </lineage>
</organism>
<evidence type="ECO:0000313" key="3">
    <source>
        <dbReference type="EMBL" id="GGE75975.1"/>
    </source>
</evidence>
<name>A0ABQ1T293_9GAMM</name>